<accession>A0ABN3R4F1</accession>
<evidence type="ECO:0000256" key="1">
    <source>
        <dbReference type="SAM" id="MobiDB-lite"/>
    </source>
</evidence>
<feature type="region of interest" description="Disordered" evidence="1">
    <location>
        <begin position="33"/>
        <end position="65"/>
    </location>
</feature>
<organism evidence="2 3">
    <name type="scientific">Streptomyces vastus</name>
    <dbReference type="NCBI Taxonomy" id="285451"/>
    <lineage>
        <taxon>Bacteria</taxon>
        <taxon>Bacillati</taxon>
        <taxon>Actinomycetota</taxon>
        <taxon>Actinomycetes</taxon>
        <taxon>Kitasatosporales</taxon>
        <taxon>Streptomycetaceae</taxon>
        <taxon>Streptomyces</taxon>
    </lineage>
</organism>
<dbReference type="Proteomes" id="UP001500151">
    <property type="component" value="Unassembled WGS sequence"/>
</dbReference>
<gene>
    <name evidence="2" type="ORF">GCM10010307_47340</name>
</gene>
<feature type="compositionally biased region" description="Pro residues" evidence="1">
    <location>
        <begin position="55"/>
        <end position="65"/>
    </location>
</feature>
<proteinExistence type="predicted"/>
<name>A0ABN3R4F1_9ACTN</name>
<reference evidence="2 3" key="1">
    <citation type="journal article" date="2019" name="Int. J. Syst. Evol. Microbiol.">
        <title>The Global Catalogue of Microorganisms (GCM) 10K type strain sequencing project: providing services to taxonomists for standard genome sequencing and annotation.</title>
        <authorList>
            <consortium name="The Broad Institute Genomics Platform"/>
            <consortium name="The Broad Institute Genome Sequencing Center for Infectious Disease"/>
            <person name="Wu L."/>
            <person name="Ma J."/>
        </authorList>
    </citation>
    <scope>NUCLEOTIDE SEQUENCE [LARGE SCALE GENOMIC DNA]</scope>
    <source>
        <strain evidence="2 3">JCM 4524</strain>
    </source>
</reference>
<keyword evidence="3" id="KW-1185">Reference proteome</keyword>
<evidence type="ECO:0000313" key="3">
    <source>
        <dbReference type="Proteomes" id="UP001500151"/>
    </source>
</evidence>
<evidence type="ECO:0000313" key="2">
    <source>
        <dbReference type="EMBL" id="GAA2643482.1"/>
    </source>
</evidence>
<protein>
    <submittedName>
        <fullName evidence="2">Uncharacterized protein</fullName>
    </submittedName>
</protein>
<sequence length="65" mass="6914">MTASRAGSAKRRTDRSACGAELAEAAPAAFLRHFAGDDDYDPRGELQQQSGQDPGPYPDLDPPPL</sequence>
<dbReference type="EMBL" id="BAAASJ010000045">
    <property type="protein sequence ID" value="GAA2643482.1"/>
    <property type="molecule type" value="Genomic_DNA"/>
</dbReference>
<comment type="caution">
    <text evidence="2">The sequence shown here is derived from an EMBL/GenBank/DDBJ whole genome shotgun (WGS) entry which is preliminary data.</text>
</comment>